<dbReference type="PROSITE" id="PS51257">
    <property type="entry name" value="PROKAR_LIPOPROTEIN"/>
    <property type="match status" value="1"/>
</dbReference>
<evidence type="ECO:0000256" key="2">
    <source>
        <dbReference type="SAM" id="SignalP"/>
    </source>
</evidence>
<feature type="chain" id="PRO_5010564139" description="Lipoprotein" evidence="2">
    <location>
        <begin position="21"/>
        <end position="218"/>
    </location>
</feature>
<feature type="region of interest" description="Disordered" evidence="1">
    <location>
        <begin position="89"/>
        <end position="218"/>
    </location>
</feature>
<evidence type="ECO:0000313" key="4">
    <source>
        <dbReference type="Proteomes" id="UP000190341"/>
    </source>
</evidence>
<feature type="compositionally biased region" description="Low complexity" evidence="1">
    <location>
        <begin position="178"/>
        <end position="202"/>
    </location>
</feature>
<dbReference type="AlphaFoldDB" id="A0A1T5KR70"/>
<feature type="compositionally biased region" description="Basic and acidic residues" evidence="1">
    <location>
        <begin position="123"/>
        <end position="133"/>
    </location>
</feature>
<gene>
    <name evidence="3" type="ORF">SAMN06296058_1945</name>
</gene>
<feature type="compositionally biased region" description="Polar residues" evidence="1">
    <location>
        <begin position="163"/>
        <end position="172"/>
    </location>
</feature>
<dbReference type="RefSeq" id="WP_176140816.1">
    <property type="nucleotide sequence ID" value="NZ_BMCL01000002.1"/>
</dbReference>
<organism evidence="3 4">
    <name type="scientific">Pseudoxanthomonas indica</name>
    <dbReference type="NCBI Taxonomy" id="428993"/>
    <lineage>
        <taxon>Bacteria</taxon>
        <taxon>Pseudomonadati</taxon>
        <taxon>Pseudomonadota</taxon>
        <taxon>Gammaproteobacteria</taxon>
        <taxon>Lysobacterales</taxon>
        <taxon>Lysobacteraceae</taxon>
        <taxon>Pseudoxanthomonas</taxon>
    </lineage>
</organism>
<evidence type="ECO:0000313" key="3">
    <source>
        <dbReference type="EMBL" id="SKC66256.1"/>
    </source>
</evidence>
<feature type="signal peptide" evidence="2">
    <location>
        <begin position="1"/>
        <end position="20"/>
    </location>
</feature>
<feature type="compositionally biased region" description="Low complexity" evidence="1">
    <location>
        <begin position="147"/>
        <end position="158"/>
    </location>
</feature>
<reference evidence="3 4" key="1">
    <citation type="submission" date="2017-02" db="EMBL/GenBank/DDBJ databases">
        <authorList>
            <person name="Peterson S.W."/>
        </authorList>
    </citation>
    <scope>NUCLEOTIDE SEQUENCE [LARGE SCALE GENOMIC DNA]</scope>
    <source>
        <strain evidence="3 4">P15</strain>
    </source>
</reference>
<proteinExistence type="predicted"/>
<protein>
    <recommendedName>
        <fullName evidence="5">Lipoprotein</fullName>
    </recommendedName>
</protein>
<dbReference type="STRING" id="428993.SAMN06296058_1945"/>
<accession>A0A1T5KR70</accession>
<dbReference type="EMBL" id="FUZV01000001">
    <property type="protein sequence ID" value="SKC66256.1"/>
    <property type="molecule type" value="Genomic_DNA"/>
</dbReference>
<dbReference type="Proteomes" id="UP000190341">
    <property type="component" value="Unassembled WGS sequence"/>
</dbReference>
<keyword evidence="4" id="KW-1185">Reference proteome</keyword>
<keyword evidence="2" id="KW-0732">Signal</keyword>
<evidence type="ECO:0000256" key="1">
    <source>
        <dbReference type="SAM" id="MobiDB-lite"/>
    </source>
</evidence>
<name>A0A1T5KR70_9GAMM</name>
<sequence>MKLRLLLTAALAATALGGCATYEQPGASGPGGYYQGRPQVRYIGGYNYGVPYGGYGGYYGGGYYSPYRYGYGNPYYGYYGPNYPYYRPHHPPPRPGHGHNGDHDRPNPPGSGPGGNRPAPWRDPTRGAWRESGQHPMVPGQAPPPSQQNSQQYNQGRPRYQRPPSTRTNSANPAVPRSYTSPQSMPRSSSPSRATGGNAPAPRAYPPRGGGRAKVLED</sequence>
<evidence type="ECO:0008006" key="5">
    <source>
        <dbReference type="Google" id="ProtNLM"/>
    </source>
</evidence>